<dbReference type="Gene3D" id="1.20.120.520">
    <property type="entry name" value="nmb1532 protein domain like"/>
    <property type="match status" value="1"/>
</dbReference>
<dbReference type="Proteomes" id="UP000756346">
    <property type="component" value="Unassembled WGS sequence"/>
</dbReference>
<dbReference type="PANTHER" id="PTHR38048">
    <property type="entry name" value="EXPRESSED PROTEIN"/>
    <property type="match status" value="1"/>
</dbReference>
<dbReference type="AlphaFoldDB" id="A0A9P8XVF5"/>
<evidence type="ECO:0000313" key="3">
    <source>
        <dbReference type="Proteomes" id="UP000756346"/>
    </source>
</evidence>
<evidence type="ECO:0000313" key="2">
    <source>
        <dbReference type="EMBL" id="KAH7018610.1"/>
    </source>
</evidence>
<keyword evidence="3" id="KW-1185">Reference proteome</keyword>
<comment type="caution">
    <text evidence="2">The sequence shown here is derived from an EMBL/GenBank/DDBJ whole genome shotgun (WGS) entry which is preliminary data.</text>
</comment>
<feature type="domain" description="Hemerythrin-like" evidence="1">
    <location>
        <begin position="35"/>
        <end position="159"/>
    </location>
</feature>
<name>A0A9P8XVF5_9PEZI</name>
<dbReference type="OrthoDB" id="58416at2759"/>
<dbReference type="InterPro" id="IPR012312">
    <property type="entry name" value="Hemerythrin-like"/>
</dbReference>
<dbReference type="CDD" id="cd12108">
    <property type="entry name" value="Hr-like"/>
    <property type="match status" value="1"/>
</dbReference>
<reference evidence="2" key="1">
    <citation type="journal article" date="2021" name="Nat. Commun.">
        <title>Genetic determinants of endophytism in the Arabidopsis root mycobiome.</title>
        <authorList>
            <person name="Mesny F."/>
            <person name="Miyauchi S."/>
            <person name="Thiergart T."/>
            <person name="Pickel B."/>
            <person name="Atanasova L."/>
            <person name="Karlsson M."/>
            <person name="Huettel B."/>
            <person name="Barry K.W."/>
            <person name="Haridas S."/>
            <person name="Chen C."/>
            <person name="Bauer D."/>
            <person name="Andreopoulos W."/>
            <person name="Pangilinan J."/>
            <person name="LaButti K."/>
            <person name="Riley R."/>
            <person name="Lipzen A."/>
            <person name="Clum A."/>
            <person name="Drula E."/>
            <person name="Henrissat B."/>
            <person name="Kohler A."/>
            <person name="Grigoriev I.V."/>
            <person name="Martin F.M."/>
            <person name="Hacquard S."/>
        </authorList>
    </citation>
    <scope>NUCLEOTIDE SEQUENCE</scope>
    <source>
        <strain evidence="2">MPI-CAGE-CH-0230</strain>
    </source>
</reference>
<dbReference type="PANTHER" id="PTHR38048:SF2">
    <property type="entry name" value="HEMERYTHRIN-LIKE DOMAIN-CONTAINING PROTEIN"/>
    <property type="match status" value="1"/>
</dbReference>
<gene>
    <name evidence="2" type="ORF">B0I36DRAFT_368616</name>
</gene>
<sequence length="255" mass="28906">MAPVYADHPYNLIPSPKARIPEGEIDDEVTQLSTEMVNVHNCIIRGLNSIYLQAPHIKPKDEKTFLNYVEQWYNLVHAHHSSEESHIFPILETMAGEKGIMDANIEQHQIFEKGVEALHTYIKACLIDQEAYDGAKVQKLVDGFGKDLFDHLRDEITTLMGLRRFGEERLQNLMARFAHVGKETMAKVGMLSGGLCVLTNHDVAYEGGLHRAFPPAPPVILWGLRSVGYWRHSDWWKYAACDRLGNLQSLYAIPA</sequence>
<evidence type="ECO:0000259" key="1">
    <source>
        <dbReference type="Pfam" id="PF01814"/>
    </source>
</evidence>
<accession>A0A9P8XVF5</accession>
<protein>
    <submittedName>
        <fullName evidence="2">Hemerythrin HHE cation binding domain-containing protein</fullName>
    </submittedName>
</protein>
<dbReference type="GeneID" id="70189196"/>
<proteinExistence type="predicted"/>
<dbReference type="RefSeq" id="XP_046006877.1">
    <property type="nucleotide sequence ID" value="XM_046159650.1"/>
</dbReference>
<dbReference type="EMBL" id="JAGTJQ010000011">
    <property type="protein sequence ID" value="KAH7018610.1"/>
    <property type="molecule type" value="Genomic_DNA"/>
</dbReference>
<dbReference type="InterPro" id="IPR053206">
    <property type="entry name" value="Dimeric_xanthone_biosynth"/>
</dbReference>
<dbReference type="Pfam" id="PF01814">
    <property type="entry name" value="Hemerythrin"/>
    <property type="match status" value="1"/>
</dbReference>
<organism evidence="2 3">
    <name type="scientific">Microdochium trichocladiopsis</name>
    <dbReference type="NCBI Taxonomy" id="1682393"/>
    <lineage>
        <taxon>Eukaryota</taxon>
        <taxon>Fungi</taxon>
        <taxon>Dikarya</taxon>
        <taxon>Ascomycota</taxon>
        <taxon>Pezizomycotina</taxon>
        <taxon>Sordariomycetes</taxon>
        <taxon>Xylariomycetidae</taxon>
        <taxon>Xylariales</taxon>
        <taxon>Microdochiaceae</taxon>
        <taxon>Microdochium</taxon>
    </lineage>
</organism>